<reference evidence="2" key="1">
    <citation type="submission" date="2018-11" db="EMBL/GenBank/DDBJ databases">
        <authorList>
            <person name="Grassa J C."/>
        </authorList>
    </citation>
    <scope>NUCLEOTIDE SEQUENCE [LARGE SCALE GENOMIC DNA]</scope>
</reference>
<sequence>MLTKYTQENENDRALIDSQTATPKANATWVPPPQGLATLSIDTAIDPVNNKSGLARILRNGNIWGNYSTSHNSLTLLWSTSSSRSKSSYYLPQVVP</sequence>
<keyword evidence="3" id="KW-1185">Reference proteome</keyword>
<feature type="region of interest" description="Disordered" evidence="1">
    <location>
        <begin position="1"/>
        <end position="30"/>
    </location>
</feature>
<dbReference type="Gramene" id="evm.model.05.1420">
    <property type="protein sequence ID" value="cds.evm.model.05.1420"/>
    <property type="gene ID" value="evm.TU.05.1420"/>
</dbReference>
<accession>A0A803PL89</accession>
<proteinExistence type="predicted"/>
<dbReference type="AlphaFoldDB" id="A0A803PL89"/>
<dbReference type="EMBL" id="UZAU01000538">
    <property type="status" value="NOT_ANNOTATED_CDS"/>
    <property type="molecule type" value="Genomic_DNA"/>
</dbReference>
<organism evidence="2 3">
    <name type="scientific">Cannabis sativa</name>
    <name type="common">Hemp</name>
    <name type="synonym">Marijuana</name>
    <dbReference type="NCBI Taxonomy" id="3483"/>
    <lineage>
        <taxon>Eukaryota</taxon>
        <taxon>Viridiplantae</taxon>
        <taxon>Streptophyta</taxon>
        <taxon>Embryophyta</taxon>
        <taxon>Tracheophyta</taxon>
        <taxon>Spermatophyta</taxon>
        <taxon>Magnoliopsida</taxon>
        <taxon>eudicotyledons</taxon>
        <taxon>Gunneridae</taxon>
        <taxon>Pentapetalae</taxon>
        <taxon>rosids</taxon>
        <taxon>fabids</taxon>
        <taxon>Rosales</taxon>
        <taxon>Cannabaceae</taxon>
        <taxon>Cannabis</taxon>
    </lineage>
</organism>
<reference evidence="2" key="2">
    <citation type="submission" date="2021-03" db="UniProtKB">
        <authorList>
            <consortium name="EnsemblPlants"/>
        </authorList>
    </citation>
    <scope>IDENTIFICATION</scope>
</reference>
<name>A0A803PL89_CANSA</name>
<protein>
    <submittedName>
        <fullName evidence="2">Uncharacterized protein</fullName>
    </submittedName>
</protein>
<evidence type="ECO:0000313" key="3">
    <source>
        <dbReference type="Proteomes" id="UP000596661"/>
    </source>
</evidence>
<dbReference type="Proteomes" id="UP000596661">
    <property type="component" value="Chromosome 5"/>
</dbReference>
<evidence type="ECO:0000256" key="1">
    <source>
        <dbReference type="SAM" id="MobiDB-lite"/>
    </source>
</evidence>
<dbReference type="EnsemblPlants" id="evm.model.05.1420">
    <property type="protein sequence ID" value="cds.evm.model.05.1420"/>
    <property type="gene ID" value="evm.TU.05.1420"/>
</dbReference>
<evidence type="ECO:0000313" key="2">
    <source>
        <dbReference type="EnsemblPlants" id="cds.evm.model.05.1420"/>
    </source>
</evidence>